<evidence type="ECO:0000256" key="4">
    <source>
        <dbReference type="ARBA" id="ARBA00022723"/>
    </source>
</evidence>
<dbReference type="Proteomes" id="UP000245884">
    <property type="component" value="Unassembled WGS sequence"/>
</dbReference>
<dbReference type="RefSeq" id="XP_025364863.1">
    <property type="nucleotide sequence ID" value="XM_025504989.1"/>
</dbReference>
<reference evidence="10 11" key="1">
    <citation type="journal article" date="2018" name="Mol. Biol. Evol.">
        <title>Broad Genomic Sampling Reveals a Smut Pathogenic Ancestry of the Fungal Clade Ustilaginomycotina.</title>
        <authorList>
            <person name="Kijpornyongpan T."/>
            <person name="Mondo S.J."/>
            <person name="Barry K."/>
            <person name="Sandor L."/>
            <person name="Lee J."/>
            <person name="Lipzen A."/>
            <person name="Pangilinan J."/>
            <person name="LaButti K."/>
            <person name="Hainaut M."/>
            <person name="Henrissat B."/>
            <person name="Grigoriev I.V."/>
            <person name="Spatafora J.W."/>
            <person name="Aime M.C."/>
        </authorList>
    </citation>
    <scope>NUCLEOTIDE SEQUENCE [LARGE SCALE GENOMIC DNA]</scope>
    <source>
        <strain evidence="10 11">MCA 5214</strain>
    </source>
</reference>
<evidence type="ECO:0000256" key="2">
    <source>
        <dbReference type="ARBA" id="ARBA00005634"/>
    </source>
</evidence>
<gene>
    <name evidence="10" type="ORF">BDZ90DRAFT_229267</name>
</gene>
<evidence type="ECO:0000259" key="9">
    <source>
        <dbReference type="Pfam" id="PF04389"/>
    </source>
</evidence>
<dbReference type="InterPro" id="IPR045175">
    <property type="entry name" value="M28_fam"/>
</dbReference>
<dbReference type="Gene3D" id="3.40.630.10">
    <property type="entry name" value="Zn peptidases"/>
    <property type="match status" value="1"/>
</dbReference>
<keyword evidence="11" id="KW-1185">Reference proteome</keyword>
<keyword evidence="4 7" id="KW-0479">Metal-binding</keyword>
<evidence type="ECO:0000256" key="8">
    <source>
        <dbReference type="SAM" id="MobiDB-lite"/>
    </source>
</evidence>
<dbReference type="GO" id="GO:0006508">
    <property type="term" value="P:proteolysis"/>
    <property type="evidence" value="ECO:0007669"/>
    <property type="project" value="UniProtKB-KW"/>
</dbReference>
<proteinExistence type="inferred from homology"/>
<dbReference type="PANTHER" id="PTHR12147">
    <property type="entry name" value="METALLOPEPTIDASE M28 FAMILY MEMBER"/>
    <property type="match status" value="1"/>
</dbReference>
<dbReference type="PANTHER" id="PTHR12147:SF26">
    <property type="entry name" value="PEPTIDASE M28 DOMAIN-CONTAINING PROTEIN"/>
    <property type="match status" value="1"/>
</dbReference>
<feature type="region of interest" description="Disordered" evidence="8">
    <location>
        <begin position="1"/>
        <end position="28"/>
    </location>
</feature>
<dbReference type="InterPro" id="IPR007484">
    <property type="entry name" value="Peptidase_M28"/>
</dbReference>
<feature type="domain" description="Peptidase M28" evidence="9">
    <location>
        <begin position="394"/>
        <end position="576"/>
    </location>
</feature>
<dbReference type="GeneID" id="37026812"/>
<comment type="similarity">
    <text evidence="2">Belongs to the peptidase M28 family. M28B subfamily.</text>
</comment>
<dbReference type="OrthoDB" id="10013407at2759"/>
<evidence type="ECO:0000256" key="6">
    <source>
        <dbReference type="ARBA" id="ARBA00022833"/>
    </source>
</evidence>
<evidence type="ECO:0000256" key="1">
    <source>
        <dbReference type="ARBA" id="ARBA00001947"/>
    </source>
</evidence>
<dbReference type="EMBL" id="KZ819662">
    <property type="protein sequence ID" value="PWN30251.1"/>
    <property type="molecule type" value="Genomic_DNA"/>
</dbReference>
<dbReference type="GO" id="GO:0008235">
    <property type="term" value="F:metalloexopeptidase activity"/>
    <property type="evidence" value="ECO:0007669"/>
    <property type="project" value="InterPro"/>
</dbReference>
<dbReference type="Pfam" id="PF04389">
    <property type="entry name" value="Peptidase_M28"/>
    <property type="match status" value="1"/>
</dbReference>
<keyword evidence="3 7" id="KW-0645">Protease</keyword>
<dbReference type="EC" id="3.4.-.-" evidence="7"/>
<comment type="cofactor">
    <cofactor evidence="1">
        <name>Zn(2+)</name>
        <dbReference type="ChEBI" id="CHEBI:29105"/>
    </cofactor>
</comment>
<accession>A0A316V129</accession>
<keyword evidence="6 7" id="KW-0862">Zinc</keyword>
<evidence type="ECO:0000313" key="10">
    <source>
        <dbReference type="EMBL" id="PWN30251.1"/>
    </source>
</evidence>
<dbReference type="GO" id="GO:0046872">
    <property type="term" value="F:metal ion binding"/>
    <property type="evidence" value="ECO:0007669"/>
    <property type="project" value="UniProtKB-KW"/>
</dbReference>
<evidence type="ECO:0000313" key="11">
    <source>
        <dbReference type="Proteomes" id="UP000245884"/>
    </source>
</evidence>
<evidence type="ECO:0000256" key="7">
    <source>
        <dbReference type="RuleBase" id="RU361240"/>
    </source>
</evidence>
<dbReference type="AlphaFoldDB" id="A0A316V129"/>
<name>A0A316V129_9BASI</name>
<organism evidence="10 11">
    <name type="scientific">Jaminaea rosea</name>
    <dbReference type="NCBI Taxonomy" id="1569628"/>
    <lineage>
        <taxon>Eukaryota</taxon>
        <taxon>Fungi</taxon>
        <taxon>Dikarya</taxon>
        <taxon>Basidiomycota</taxon>
        <taxon>Ustilaginomycotina</taxon>
        <taxon>Exobasidiomycetes</taxon>
        <taxon>Microstromatales</taxon>
        <taxon>Microstromatales incertae sedis</taxon>
        <taxon>Jaminaea</taxon>
    </lineage>
</organism>
<protein>
    <recommendedName>
        <fullName evidence="7">Peptide hydrolase</fullName>
        <ecNumber evidence="7">3.4.-.-</ecNumber>
    </recommendedName>
</protein>
<evidence type="ECO:0000256" key="5">
    <source>
        <dbReference type="ARBA" id="ARBA00022801"/>
    </source>
</evidence>
<sequence>MAIKNEPSKRPLLPVESQDEKLPTKQASEPFLRLPDRLLSPRGHRWINRLIAASLAVMLGCLVFLPKNSTGSTRPRALRIAFSAGPSSPATGQPASSIYAQVPDYDGIATLSWEPPAGDVESTAVSTSFLREDQGSLIWLTREVVDHSLVTHRLEDGVDEEVRLLCDPAGDPEIASFARNDLNYYFSTPHTISPYVRSVFRDHDAPQVLRSRQAAKSLSTKTLVSTNRSTLLFVPHSGLATLDRCLPRYVRPYLLPPVHSTSFAPPQEDKPEPGFPTPTLSDTYISTWLRSPLLQSHERIQQDLDALTGENASSPVPLPGTSRWMTRHSSTYGGYSAARWLLAQQRAALGLEESGASESATAVPGARCDFWHYGDGSFNPNVVCIIPGEGGNEGKADEDEGAVVLTAHYDSRGSFGSSRAPGADDDGSGTAMLLALTRVLGQAISAPRSKASRRRPLHLILFSGEEQGLVGSSYYAAHLRKQGVPIRLALQTDMIAYRVPGEAPQLASPTTIGTKSAATFVQRTAQLWAPELVVGKSAACCSDHQSFWQVGAPATSVFERNGPIADPMYHESGDVSRRRGYDVGQLVGAGKVVLAAGLQLLWE</sequence>
<keyword evidence="5 7" id="KW-0378">Hydrolase</keyword>
<dbReference type="SUPFAM" id="SSF53187">
    <property type="entry name" value="Zn-dependent exopeptidases"/>
    <property type="match status" value="1"/>
</dbReference>
<evidence type="ECO:0000256" key="3">
    <source>
        <dbReference type="ARBA" id="ARBA00022670"/>
    </source>
</evidence>
<dbReference type="STRING" id="1569628.A0A316V129"/>